<gene>
    <name evidence="6" type="ORF">ACJIZ3_020016</name>
</gene>
<dbReference type="InterPro" id="IPR002075">
    <property type="entry name" value="NTF2_dom"/>
</dbReference>
<evidence type="ECO:0000313" key="7">
    <source>
        <dbReference type="Proteomes" id="UP001634393"/>
    </source>
</evidence>
<dbReference type="Proteomes" id="UP001634393">
    <property type="component" value="Unassembled WGS sequence"/>
</dbReference>
<dbReference type="PANTHER" id="PTHR10693:SF52">
    <property type="entry name" value="RAS GTPASE-ACTIVATING BINDING-LIKE PROTEIN"/>
    <property type="match status" value="1"/>
</dbReference>
<evidence type="ECO:0000259" key="4">
    <source>
        <dbReference type="PROSITE" id="PS50102"/>
    </source>
</evidence>
<dbReference type="InterPro" id="IPR032710">
    <property type="entry name" value="NTF2-like_dom_sf"/>
</dbReference>
<dbReference type="InterPro" id="IPR012677">
    <property type="entry name" value="Nucleotide-bd_a/b_plait_sf"/>
</dbReference>
<dbReference type="InterPro" id="IPR035979">
    <property type="entry name" value="RBD_domain_sf"/>
</dbReference>
<organism evidence="6 7">
    <name type="scientific">Penstemon smallii</name>
    <dbReference type="NCBI Taxonomy" id="265156"/>
    <lineage>
        <taxon>Eukaryota</taxon>
        <taxon>Viridiplantae</taxon>
        <taxon>Streptophyta</taxon>
        <taxon>Embryophyta</taxon>
        <taxon>Tracheophyta</taxon>
        <taxon>Spermatophyta</taxon>
        <taxon>Magnoliopsida</taxon>
        <taxon>eudicotyledons</taxon>
        <taxon>Gunneridae</taxon>
        <taxon>Pentapetalae</taxon>
        <taxon>asterids</taxon>
        <taxon>lamiids</taxon>
        <taxon>Lamiales</taxon>
        <taxon>Plantaginaceae</taxon>
        <taxon>Cheloneae</taxon>
        <taxon>Penstemon</taxon>
    </lineage>
</organism>
<dbReference type="PROSITE" id="PS50177">
    <property type="entry name" value="NTF2_DOMAIN"/>
    <property type="match status" value="1"/>
</dbReference>
<dbReference type="PANTHER" id="PTHR10693">
    <property type="entry name" value="RAS GTPASE-ACTIVATING PROTEIN-BINDING PROTEIN"/>
    <property type="match status" value="1"/>
</dbReference>
<dbReference type="Gene3D" id="3.10.450.50">
    <property type="match status" value="1"/>
</dbReference>
<feature type="domain" description="NTF2" evidence="5">
    <location>
        <begin position="10"/>
        <end position="126"/>
    </location>
</feature>
<feature type="compositionally biased region" description="Polar residues" evidence="3">
    <location>
        <begin position="214"/>
        <end position="224"/>
    </location>
</feature>
<feature type="compositionally biased region" description="Basic and acidic residues" evidence="3">
    <location>
        <begin position="415"/>
        <end position="425"/>
    </location>
</feature>
<dbReference type="CDD" id="cd00780">
    <property type="entry name" value="NTF2"/>
    <property type="match status" value="1"/>
</dbReference>
<feature type="compositionally biased region" description="Low complexity" evidence="3">
    <location>
        <begin position="162"/>
        <end position="179"/>
    </location>
</feature>
<dbReference type="GO" id="GO:0005737">
    <property type="term" value="C:cytoplasm"/>
    <property type="evidence" value="ECO:0007669"/>
    <property type="project" value="UniProtKB-ARBA"/>
</dbReference>
<dbReference type="SUPFAM" id="SSF54928">
    <property type="entry name" value="RNA-binding domain, RBD"/>
    <property type="match status" value="1"/>
</dbReference>
<dbReference type="FunFam" id="3.10.450.50:FF:000003">
    <property type="entry name" value="Nuclear transport factor 2 family protein"/>
    <property type="match status" value="1"/>
</dbReference>
<dbReference type="GO" id="GO:0003723">
    <property type="term" value="F:RNA binding"/>
    <property type="evidence" value="ECO:0007669"/>
    <property type="project" value="UniProtKB-UniRule"/>
</dbReference>
<dbReference type="InterPro" id="IPR018222">
    <property type="entry name" value="Nuclear_transport_factor_2_euk"/>
</dbReference>
<evidence type="ECO:0000256" key="1">
    <source>
        <dbReference type="ARBA" id="ARBA00022884"/>
    </source>
</evidence>
<proteinExistence type="predicted"/>
<dbReference type="SMART" id="SM00360">
    <property type="entry name" value="RRM"/>
    <property type="match status" value="1"/>
</dbReference>
<protein>
    <recommendedName>
        <fullName evidence="8">Nuclear transport factor 2</fullName>
    </recommendedName>
</protein>
<feature type="region of interest" description="Disordered" evidence="3">
    <location>
        <begin position="256"/>
        <end position="297"/>
    </location>
</feature>
<evidence type="ECO:0000259" key="5">
    <source>
        <dbReference type="PROSITE" id="PS50177"/>
    </source>
</evidence>
<dbReference type="Gene3D" id="3.30.70.330">
    <property type="match status" value="1"/>
</dbReference>
<dbReference type="CDD" id="cd00590">
    <property type="entry name" value="RRM_SF"/>
    <property type="match status" value="1"/>
</dbReference>
<evidence type="ECO:0000313" key="6">
    <source>
        <dbReference type="EMBL" id="KAL3823987.1"/>
    </source>
</evidence>
<dbReference type="Pfam" id="PF00076">
    <property type="entry name" value="RRM_1"/>
    <property type="match status" value="1"/>
</dbReference>
<feature type="compositionally biased region" description="Polar residues" evidence="3">
    <location>
        <begin position="404"/>
        <end position="414"/>
    </location>
</feature>
<dbReference type="SUPFAM" id="SSF54427">
    <property type="entry name" value="NTF2-like"/>
    <property type="match status" value="1"/>
</dbReference>
<dbReference type="InterPro" id="IPR039539">
    <property type="entry name" value="Ras_GTPase_bind_prot"/>
</dbReference>
<dbReference type="EMBL" id="JBJXBP010000006">
    <property type="protein sequence ID" value="KAL3823987.1"/>
    <property type="molecule type" value="Genomic_DNA"/>
</dbReference>
<evidence type="ECO:0008006" key="8">
    <source>
        <dbReference type="Google" id="ProtNLM"/>
    </source>
</evidence>
<feature type="compositionally biased region" description="Low complexity" evidence="3">
    <location>
        <begin position="273"/>
        <end position="290"/>
    </location>
</feature>
<feature type="domain" description="RRM" evidence="4">
    <location>
        <begin position="313"/>
        <end position="391"/>
    </location>
</feature>
<feature type="region of interest" description="Disordered" evidence="3">
    <location>
        <begin position="389"/>
        <end position="425"/>
    </location>
</feature>
<name>A0ABD3SI60_9LAMI</name>
<dbReference type="Pfam" id="PF02136">
    <property type="entry name" value="NTF2"/>
    <property type="match status" value="1"/>
</dbReference>
<feature type="region of interest" description="Disordered" evidence="3">
    <location>
        <begin position="144"/>
        <end position="226"/>
    </location>
</feature>
<evidence type="ECO:0000256" key="3">
    <source>
        <dbReference type="SAM" id="MobiDB-lite"/>
    </source>
</evidence>
<evidence type="ECO:0000256" key="2">
    <source>
        <dbReference type="PROSITE-ProRule" id="PRU00176"/>
    </source>
</evidence>
<dbReference type="InterPro" id="IPR000504">
    <property type="entry name" value="RRM_dom"/>
</dbReference>
<dbReference type="PROSITE" id="PS50102">
    <property type="entry name" value="RRM"/>
    <property type="match status" value="1"/>
</dbReference>
<feature type="compositionally biased region" description="Polar residues" evidence="3">
    <location>
        <begin position="180"/>
        <end position="191"/>
    </location>
</feature>
<keyword evidence="1 2" id="KW-0694">RNA-binding</keyword>
<keyword evidence="7" id="KW-1185">Reference proteome</keyword>
<accession>A0ABD3SI60</accession>
<dbReference type="AlphaFoldDB" id="A0ABD3SI60"/>
<reference evidence="6 7" key="1">
    <citation type="submission" date="2024-12" db="EMBL/GenBank/DDBJ databases">
        <title>The unique morphological basis and parallel evolutionary history of personate flowers in Penstemon.</title>
        <authorList>
            <person name="Depatie T.H."/>
            <person name="Wessinger C.A."/>
        </authorList>
    </citation>
    <scope>NUCLEOTIDE SEQUENCE [LARGE SCALE GENOMIC DNA]</scope>
    <source>
        <strain evidence="6">WTNN_2</strain>
        <tissue evidence="6">Leaf</tissue>
    </source>
</reference>
<comment type="caution">
    <text evidence="6">The sequence shown here is derived from an EMBL/GenBank/DDBJ whole genome shotgun (WGS) entry which is preliminary data.</text>
</comment>
<sequence length="425" mass="45861">MATQLSPQIIADAFVVQYYAILNKSSENLHKFYQEPSLLGWPGTDGVVTPVTTLTAINEKIMSSDFKNFDVEIISVNAQESIQGAVLVAVSGLLLGNDDVKKNFSQNFFLAKQEKGFFVLNDILHIFDVFESVKDNAVNDDDKTEKDIAVNNDDKTDQAPPIVQNNNNNNSNDNISVDNTSGSPASNTNVVVKNGNDKEAIVPSASEETDAKVDSSTPSVTSPKKISPVIVPTPNVKDFEPPKITYASILAKEVPMTSPKGTSPKAASIASNATKPKAAPSTAKASTPSSNVAPKLPIASNTATSTHGYVEGPGIYIGRLPYEITKHGIVEVLKRFGPVRRGPDSIQIRRHEDGFCCGFVEFESADAARRAVEVHHVRFGDEESYITYKKSSSSRGNDGRGRSPTSGGFRTVNSRGRENGERKGR</sequence>
<feature type="compositionally biased region" description="Basic and acidic residues" evidence="3">
    <location>
        <begin position="144"/>
        <end position="157"/>
    </location>
</feature>